<name>A0ABV6JL55_9BACL</name>
<dbReference type="PROSITE" id="PS51257">
    <property type="entry name" value="PROKAR_LIPOPROTEIN"/>
    <property type="match status" value="1"/>
</dbReference>
<keyword evidence="2" id="KW-0732">Signal</keyword>
<gene>
    <name evidence="3" type="ORF">ACFFJ8_35590</name>
</gene>
<comment type="caution">
    <text evidence="3">The sequence shown here is derived from an EMBL/GenBank/DDBJ whole genome shotgun (WGS) entry which is preliminary data.</text>
</comment>
<keyword evidence="4" id="KW-1185">Reference proteome</keyword>
<evidence type="ECO:0000256" key="2">
    <source>
        <dbReference type="SAM" id="SignalP"/>
    </source>
</evidence>
<sequence>MTIRLITKGCGLAFACLLLLLLSSCEGEAGTGPGPAANESASGDGASADHVDAIGRPSNGGQGSSSGDIPDTIEMLGLEYSVNRPEDDPKAILVSPLLQNLQWSADRLKDYAAQMDDLHRRGDAGDGRLPVTVTLGRPLGLEAFEEFAGRYGLEVDGYQLRGLEAQTGETYDRITYMAVPRSGVLISEQLRLLAESPGFVGVIAVYGSMKAEDYAQLSEDPDIFVADISSRYLQDELMKHEQVRDMVRDEVFRIEVKVPNLYWELEDAGIVTYDVPIAK</sequence>
<reference evidence="3 4" key="1">
    <citation type="submission" date="2024-09" db="EMBL/GenBank/DDBJ databases">
        <authorList>
            <person name="Sun Q."/>
            <person name="Mori K."/>
        </authorList>
    </citation>
    <scope>NUCLEOTIDE SEQUENCE [LARGE SCALE GENOMIC DNA]</scope>
    <source>
        <strain evidence="3 4">CCM 4839</strain>
    </source>
</reference>
<feature type="chain" id="PRO_5046319555" evidence="2">
    <location>
        <begin position="30"/>
        <end position="279"/>
    </location>
</feature>
<evidence type="ECO:0000313" key="4">
    <source>
        <dbReference type="Proteomes" id="UP001589818"/>
    </source>
</evidence>
<evidence type="ECO:0000256" key="1">
    <source>
        <dbReference type="SAM" id="MobiDB-lite"/>
    </source>
</evidence>
<dbReference type="Proteomes" id="UP001589818">
    <property type="component" value="Unassembled WGS sequence"/>
</dbReference>
<feature type="signal peptide" evidence="2">
    <location>
        <begin position="1"/>
        <end position="29"/>
    </location>
</feature>
<accession>A0ABV6JL55</accession>
<dbReference type="EMBL" id="JBHLVF010000064">
    <property type="protein sequence ID" value="MFC0396660.1"/>
    <property type="molecule type" value="Genomic_DNA"/>
</dbReference>
<proteinExistence type="predicted"/>
<organism evidence="3 4">
    <name type="scientific">Paenibacillus mendelii</name>
    <dbReference type="NCBI Taxonomy" id="206163"/>
    <lineage>
        <taxon>Bacteria</taxon>
        <taxon>Bacillati</taxon>
        <taxon>Bacillota</taxon>
        <taxon>Bacilli</taxon>
        <taxon>Bacillales</taxon>
        <taxon>Paenibacillaceae</taxon>
        <taxon>Paenibacillus</taxon>
    </lineage>
</organism>
<feature type="region of interest" description="Disordered" evidence="1">
    <location>
        <begin position="30"/>
        <end position="69"/>
    </location>
</feature>
<protein>
    <submittedName>
        <fullName evidence="3">Uncharacterized protein</fullName>
    </submittedName>
</protein>
<dbReference type="RefSeq" id="WP_204821340.1">
    <property type="nucleotide sequence ID" value="NZ_JANHOF010000012.1"/>
</dbReference>
<evidence type="ECO:0000313" key="3">
    <source>
        <dbReference type="EMBL" id="MFC0396660.1"/>
    </source>
</evidence>